<gene>
    <name evidence="1" type="ORF">IW245_005469</name>
</gene>
<evidence type="ECO:0000313" key="1">
    <source>
        <dbReference type="EMBL" id="MBG6139275.1"/>
    </source>
</evidence>
<proteinExistence type="predicted"/>
<dbReference type="RefSeq" id="WP_197005948.1">
    <property type="nucleotide sequence ID" value="NZ_BONS01000012.1"/>
</dbReference>
<name>A0A8J7KI30_9ACTN</name>
<dbReference type="Gene3D" id="6.20.20.10">
    <property type="match status" value="1"/>
</dbReference>
<accession>A0A8J7KI30</accession>
<organism evidence="1 2">
    <name type="scientific">Longispora fulva</name>
    <dbReference type="NCBI Taxonomy" id="619741"/>
    <lineage>
        <taxon>Bacteria</taxon>
        <taxon>Bacillati</taxon>
        <taxon>Actinomycetota</taxon>
        <taxon>Actinomycetes</taxon>
        <taxon>Micromonosporales</taxon>
        <taxon>Micromonosporaceae</taxon>
        <taxon>Longispora</taxon>
    </lineage>
</organism>
<dbReference type="SUPFAM" id="SSF57938">
    <property type="entry name" value="DnaJ/Hsp40 cysteine-rich domain"/>
    <property type="match status" value="1"/>
</dbReference>
<reference evidence="1" key="1">
    <citation type="submission" date="2020-11" db="EMBL/GenBank/DDBJ databases">
        <title>Sequencing the genomes of 1000 actinobacteria strains.</title>
        <authorList>
            <person name="Klenk H.-P."/>
        </authorList>
    </citation>
    <scope>NUCLEOTIDE SEQUENCE</scope>
    <source>
        <strain evidence="1">DSM 45356</strain>
    </source>
</reference>
<dbReference type="InterPro" id="IPR036410">
    <property type="entry name" value="HSP_DnaJ_Cys-rich_dom_sf"/>
</dbReference>
<keyword evidence="2" id="KW-1185">Reference proteome</keyword>
<dbReference type="Proteomes" id="UP000622552">
    <property type="component" value="Unassembled WGS sequence"/>
</dbReference>
<dbReference type="EMBL" id="JADOUF010000001">
    <property type="protein sequence ID" value="MBG6139275.1"/>
    <property type="molecule type" value="Genomic_DNA"/>
</dbReference>
<dbReference type="AlphaFoldDB" id="A0A8J7KI30"/>
<evidence type="ECO:0000313" key="2">
    <source>
        <dbReference type="Proteomes" id="UP000622552"/>
    </source>
</evidence>
<protein>
    <submittedName>
        <fullName evidence="1">Uncharacterized protein</fullName>
    </submittedName>
</protein>
<sequence length="80" mass="8789">MAQLLILAVGAALIWAAIYAAACAIWPFKNCPRCTGSGRKRSPTGRAWRDCKRCKGTGKRLRLGRKLLTHARATHARGTR</sequence>
<comment type="caution">
    <text evidence="1">The sequence shown here is derived from an EMBL/GenBank/DDBJ whole genome shotgun (WGS) entry which is preliminary data.</text>
</comment>